<keyword evidence="3" id="KW-1185">Reference proteome</keyword>
<dbReference type="EMBL" id="FOCI01000016">
    <property type="protein sequence ID" value="SEN43438.1"/>
    <property type="molecule type" value="Genomic_DNA"/>
</dbReference>
<dbReference type="InterPro" id="IPR051044">
    <property type="entry name" value="MAG_DAG_Lipase"/>
</dbReference>
<dbReference type="RefSeq" id="WP_089904021.1">
    <property type="nucleotide sequence ID" value="NZ_FOCI01000016.1"/>
</dbReference>
<dbReference type="OrthoDB" id="9788260at2"/>
<dbReference type="PANTHER" id="PTHR11614">
    <property type="entry name" value="PHOSPHOLIPASE-RELATED"/>
    <property type="match status" value="1"/>
</dbReference>
<dbReference type="Proteomes" id="UP000199585">
    <property type="component" value="Unassembled WGS sequence"/>
</dbReference>
<reference evidence="2 3" key="1">
    <citation type="submission" date="2016-10" db="EMBL/GenBank/DDBJ databases">
        <authorList>
            <person name="de Groot N.N."/>
        </authorList>
    </citation>
    <scope>NUCLEOTIDE SEQUENCE [LARGE SCALE GENOMIC DNA]</scope>
    <source>
        <strain evidence="2 3">DSM 16213</strain>
    </source>
</reference>
<dbReference type="InterPro" id="IPR022742">
    <property type="entry name" value="Hydrolase_4"/>
</dbReference>
<dbReference type="AlphaFoldDB" id="A0A1H8GJF4"/>
<sequence length="311" mass="34477">MRYAPLHADVADGPDAGAAHWIKTTDHARIRVGHWVSGADRGTVLLFPGRTEYIEKYGCAAADLRARGYATITVDWRGQGLSDRTAPDRAIGHVADFGDFQKDVAAMLTHARDLGLPKPFYLIAHSMGGAIGLRALLEGLPVRAAAFSAPMWGIRMSALQRPFAWGLSSAARRMGFDQRMSPGQDPDSYLTRVALADNTLTSDPDMFDYMRGQLSTYPDLALGGPSLRWLNESLRDMRRMARLDSPRLPAVTFLGTAEAIVDPARIRDRMARWPNGTLEIVDDGKHETMMERPAIRTRFFDTATRLFDAHH</sequence>
<gene>
    <name evidence="2" type="ORF">SAMN04488003_11655</name>
</gene>
<dbReference type="STRING" id="245187.SAMN04488003_11655"/>
<evidence type="ECO:0000259" key="1">
    <source>
        <dbReference type="Pfam" id="PF12146"/>
    </source>
</evidence>
<evidence type="ECO:0000313" key="3">
    <source>
        <dbReference type="Proteomes" id="UP000199585"/>
    </source>
</evidence>
<protein>
    <submittedName>
        <fullName evidence="2">Lysophospholipase</fullName>
    </submittedName>
</protein>
<dbReference type="Gene3D" id="3.40.50.1820">
    <property type="entry name" value="alpha/beta hydrolase"/>
    <property type="match status" value="1"/>
</dbReference>
<dbReference type="SUPFAM" id="SSF53474">
    <property type="entry name" value="alpha/beta-Hydrolases"/>
    <property type="match status" value="1"/>
</dbReference>
<feature type="domain" description="Serine aminopeptidase S33" evidence="1">
    <location>
        <begin position="40"/>
        <end position="292"/>
    </location>
</feature>
<name>A0A1H8GJF4_9RHOB</name>
<evidence type="ECO:0000313" key="2">
    <source>
        <dbReference type="EMBL" id="SEN43438.1"/>
    </source>
</evidence>
<accession>A0A1H8GJF4</accession>
<organism evidence="2 3">
    <name type="scientific">Loktanella fryxellensis</name>
    <dbReference type="NCBI Taxonomy" id="245187"/>
    <lineage>
        <taxon>Bacteria</taxon>
        <taxon>Pseudomonadati</taxon>
        <taxon>Pseudomonadota</taxon>
        <taxon>Alphaproteobacteria</taxon>
        <taxon>Rhodobacterales</taxon>
        <taxon>Roseobacteraceae</taxon>
        <taxon>Loktanella</taxon>
    </lineage>
</organism>
<dbReference type="InterPro" id="IPR029058">
    <property type="entry name" value="AB_hydrolase_fold"/>
</dbReference>
<dbReference type="Pfam" id="PF12146">
    <property type="entry name" value="Hydrolase_4"/>
    <property type="match status" value="1"/>
</dbReference>
<proteinExistence type="predicted"/>